<keyword evidence="2" id="KW-1185">Reference proteome</keyword>
<protein>
    <recommendedName>
        <fullName evidence="3">Transcriptional regulator</fullName>
    </recommendedName>
</protein>
<gene>
    <name evidence="1" type="ORF">BKK80_13235</name>
</gene>
<dbReference type="RefSeq" id="WP_071013569.1">
    <property type="nucleotide sequence ID" value="NZ_CP017754.1"/>
</dbReference>
<dbReference type="EMBL" id="CP017754">
    <property type="protein sequence ID" value="AOZ06667.1"/>
    <property type="molecule type" value="Genomic_DNA"/>
</dbReference>
<proteinExistence type="predicted"/>
<accession>A0ABN4THQ9</accession>
<evidence type="ECO:0000313" key="2">
    <source>
        <dbReference type="Proteomes" id="UP000177515"/>
    </source>
</evidence>
<evidence type="ECO:0008006" key="3">
    <source>
        <dbReference type="Google" id="ProtNLM"/>
    </source>
</evidence>
<name>A0ABN4THQ9_9BURK</name>
<sequence>MKQSDHSHGAANAELLGWTGASPQVIARVLNAALDAEDLTGFAALLSDIARDKGLKGDRGAHQSIFDMPYASLLPRQQHLLADAFDLFIRFGLELRAREAEQQD</sequence>
<evidence type="ECO:0000313" key="1">
    <source>
        <dbReference type="EMBL" id="AOZ06667.1"/>
    </source>
</evidence>
<organism evidence="1 2">
    <name type="scientific">Cupriavidus malaysiensis</name>
    <dbReference type="NCBI Taxonomy" id="367825"/>
    <lineage>
        <taxon>Bacteria</taxon>
        <taxon>Pseudomonadati</taxon>
        <taxon>Pseudomonadota</taxon>
        <taxon>Betaproteobacteria</taxon>
        <taxon>Burkholderiales</taxon>
        <taxon>Burkholderiaceae</taxon>
        <taxon>Cupriavidus</taxon>
    </lineage>
</organism>
<dbReference type="Proteomes" id="UP000177515">
    <property type="component" value="Chromosome 1"/>
</dbReference>
<reference evidence="1 2" key="1">
    <citation type="submission" date="2016-10" db="EMBL/GenBank/DDBJ databases">
        <title>Complete genome sequences of three Cupriavidus strains isolated from various Malaysian environments.</title>
        <authorList>
            <person name="Abdullah A.A.-A."/>
            <person name="Shafie N.A.H."/>
            <person name="Lau N.S."/>
        </authorList>
    </citation>
    <scope>NUCLEOTIDE SEQUENCE [LARGE SCALE GENOMIC DNA]</scope>
    <source>
        <strain evidence="1 2">USMAA1020</strain>
    </source>
</reference>